<keyword evidence="5 8" id="KW-0378">Hydrolase</keyword>
<evidence type="ECO:0000313" key="9">
    <source>
        <dbReference type="EMBL" id="KAL2811634.1"/>
    </source>
</evidence>
<evidence type="ECO:0000256" key="2">
    <source>
        <dbReference type="ARBA" id="ARBA00022487"/>
    </source>
</evidence>
<name>A0ABR4H8Q3_9EURO</name>
<keyword evidence="10" id="KW-1185">Reference proteome</keyword>
<protein>
    <recommendedName>
        <fullName evidence="8">Carboxylic ester hydrolase</fullName>
        <ecNumber evidence="8">3.1.1.-</ecNumber>
    </recommendedName>
</protein>
<dbReference type="EC" id="3.1.1.-" evidence="8"/>
<dbReference type="PANTHER" id="PTHR33938">
    <property type="entry name" value="FERULOYL ESTERASE B-RELATED"/>
    <property type="match status" value="1"/>
</dbReference>
<evidence type="ECO:0000256" key="3">
    <source>
        <dbReference type="ARBA" id="ARBA00022723"/>
    </source>
</evidence>
<evidence type="ECO:0000256" key="5">
    <source>
        <dbReference type="ARBA" id="ARBA00022801"/>
    </source>
</evidence>
<keyword evidence="2" id="KW-0719">Serine esterase</keyword>
<organism evidence="9 10">
    <name type="scientific">Aspergillus granulosus</name>
    <dbReference type="NCBI Taxonomy" id="176169"/>
    <lineage>
        <taxon>Eukaryota</taxon>
        <taxon>Fungi</taxon>
        <taxon>Dikarya</taxon>
        <taxon>Ascomycota</taxon>
        <taxon>Pezizomycotina</taxon>
        <taxon>Eurotiomycetes</taxon>
        <taxon>Eurotiomycetidae</taxon>
        <taxon>Eurotiales</taxon>
        <taxon>Aspergillaceae</taxon>
        <taxon>Aspergillus</taxon>
        <taxon>Aspergillus subgen. Nidulantes</taxon>
    </lineage>
</organism>
<evidence type="ECO:0000313" key="10">
    <source>
        <dbReference type="Proteomes" id="UP001610334"/>
    </source>
</evidence>
<dbReference type="InterPro" id="IPR011118">
    <property type="entry name" value="Tannase/feruloyl_esterase"/>
</dbReference>
<dbReference type="InterPro" id="IPR029058">
    <property type="entry name" value="AB_hydrolase_fold"/>
</dbReference>
<evidence type="ECO:0000256" key="8">
    <source>
        <dbReference type="RuleBase" id="RU361238"/>
    </source>
</evidence>
<evidence type="ECO:0000256" key="6">
    <source>
        <dbReference type="ARBA" id="ARBA00022837"/>
    </source>
</evidence>
<comment type="caution">
    <text evidence="9">The sequence shown here is derived from an EMBL/GenBank/DDBJ whole genome shotgun (WGS) entry which is preliminary data.</text>
</comment>
<dbReference type="Pfam" id="PF07519">
    <property type="entry name" value="Tannase"/>
    <property type="match status" value="1"/>
</dbReference>
<proteinExistence type="inferred from homology"/>
<evidence type="ECO:0000256" key="1">
    <source>
        <dbReference type="ARBA" id="ARBA00006249"/>
    </source>
</evidence>
<accession>A0ABR4H8Q3</accession>
<evidence type="ECO:0000256" key="4">
    <source>
        <dbReference type="ARBA" id="ARBA00022729"/>
    </source>
</evidence>
<dbReference type="PANTHER" id="PTHR33938:SF8">
    <property type="entry name" value="CARBOXYLIC ESTER HYDROLASE"/>
    <property type="match status" value="1"/>
</dbReference>
<keyword evidence="4 8" id="KW-0732">Signal</keyword>
<keyword evidence="7" id="KW-1015">Disulfide bond</keyword>
<reference evidence="9 10" key="1">
    <citation type="submission" date="2024-07" db="EMBL/GenBank/DDBJ databases">
        <title>Section-level genome sequencing and comparative genomics of Aspergillus sections Usti and Cavernicolus.</title>
        <authorList>
            <consortium name="Lawrence Berkeley National Laboratory"/>
            <person name="Nybo J.L."/>
            <person name="Vesth T.C."/>
            <person name="Theobald S."/>
            <person name="Frisvad J.C."/>
            <person name="Larsen T.O."/>
            <person name="Kjaerboelling I."/>
            <person name="Rothschild-Mancinelli K."/>
            <person name="Lyhne E.K."/>
            <person name="Kogle M.E."/>
            <person name="Barry K."/>
            <person name="Clum A."/>
            <person name="Na H."/>
            <person name="Ledsgaard L."/>
            <person name="Lin J."/>
            <person name="Lipzen A."/>
            <person name="Kuo A."/>
            <person name="Riley R."/>
            <person name="Mondo S."/>
            <person name="Labutti K."/>
            <person name="Haridas S."/>
            <person name="Pangalinan J."/>
            <person name="Salamov A.A."/>
            <person name="Simmons B.A."/>
            <person name="Magnuson J.K."/>
            <person name="Chen J."/>
            <person name="Drula E."/>
            <person name="Henrissat B."/>
            <person name="Wiebenga A."/>
            <person name="Lubbers R.J."/>
            <person name="Gomes A.C."/>
            <person name="Makela M.R."/>
            <person name="Stajich J."/>
            <person name="Grigoriev I.V."/>
            <person name="Mortensen U.H."/>
            <person name="De Vries R.P."/>
            <person name="Baker S.E."/>
            <person name="Andersen M.R."/>
        </authorList>
    </citation>
    <scope>NUCLEOTIDE SEQUENCE [LARGE SCALE GENOMIC DNA]</scope>
    <source>
        <strain evidence="9 10">CBS 588.65</strain>
    </source>
</reference>
<evidence type="ECO:0000256" key="7">
    <source>
        <dbReference type="ARBA" id="ARBA00023157"/>
    </source>
</evidence>
<sequence>MQLRTSLLLPLAAIVHLVAASPSAGSHGRKCKDIRPPTVPGAEVVSISTAELQRGKVCSVNVTLTHPGVDDKVNVWVWLPAAKDWNGRFLGVGGGGWVAGGGEVDLVAPVNQGYVAASTNAGGQDFFPEGATGPDLGLFADFASRSLHEMTLVGKQLAKSLYGREPHHSYWNGCSTGGRQGHMMAQKYPTDYDGILGAAPALHWPSLMLAIWWPDFVMNHVGMIPNQCELAVFRKAVIDKCDELDGVKDGIISNIQACEFDPFTVVGTKVECYGKHITISDKIAEIVKLVHEGPRSPAGVQLWDGYDYGVDYASLLRTLTDENGETTLFQDPSLGTWVRLFLKKDPDYDLASIKTLEEVTELFATAYSQYGGIIGTGDPDLTPFRQNGGKLLSWHGVGDNIIMANNTLRYREQVEQVMGGNERVNNFYRLFLAPGVGHCADGYGPMPTSPLNTLVDWVEKNKAPTTLAANYTDTDGKQVKRNLCLWPLVSKYKGKGDVRSAASYSCEESY</sequence>
<dbReference type="SUPFAM" id="SSF53474">
    <property type="entry name" value="alpha/beta-Hydrolases"/>
    <property type="match status" value="1"/>
</dbReference>
<comment type="similarity">
    <text evidence="1 8">Belongs to the tannase family.</text>
</comment>
<feature type="chain" id="PRO_5044952048" description="Carboxylic ester hydrolase" evidence="8">
    <location>
        <begin position="21"/>
        <end position="510"/>
    </location>
</feature>
<keyword evidence="3" id="KW-0479">Metal-binding</keyword>
<keyword evidence="6" id="KW-0106">Calcium</keyword>
<gene>
    <name evidence="9" type="ORF">BJX63DRAFT_433304</name>
</gene>
<dbReference type="Proteomes" id="UP001610334">
    <property type="component" value="Unassembled WGS sequence"/>
</dbReference>
<feature type="signal peptide" evidence="8">
    <location>
        <begin position="1"/>
        <end position="20"/>
    </location>
</feature>
<dbReference type="EMBL" id="JBFXLT010000056">
    <property type="protein sequence ID" value="KAL2811634.1"/>
    <property type="molecule type" value="Genomic_DNA"/>
</dbReference>